<keyword evidence="1" id="KW-0472">Membrane</keyword>
<evidence type="ECO:0000256" key="1">
    <source>
        <dbReference type="SAM" id="Phobius"/>
    </source>
</evidence>
<accession>A0ABV0WDL4</accession>
<gene>
    <name evidence="2" type="ORF">XENORESO_020592</name>
</gene>
<proteinExistence type="predicted"/>
<sequence length="103" mass="11618">MNTSSCIWTLLQNGYLARKWATEKKVFVFSSFYWNILQVSVFKSPHPTLKTGLVSAALNILAGFVFFGGFFYINFYVQWGCSEYCGGMAISLDHLLQSAGHLM</sequence>
<keyword evidence="1" id="KW-1133">Transmembrane helix</keyword>
<organism evidence="2 3">
    <name type="scientific">Xenotaenia resolanae</name>
    <dbReference type="NCBI Taxonomy" id="208358"/>
    <lineage>
        <taxon>Eukaryota</taxon>
        <taxon>Metazoa</taxon>
        <taxon>Chordata</taxon>
        <taxon>Craniata</taxon>
        <taxon>Vertebrata</taxon>
        <taxon>Euteleostomi</taxon>
        <taxon>Actinopterygii</taxon>
        <taxon>Neopterygii</taxon>
        <taxon>Teleostei</taxon>
        <taxon>Neoteleostei</taxon>
        <taxon>Acanthomorphata</taxon>
        <taxon>Ovalentaria</taxon>
        <taxon>Atherinomorphae</taxon>
        <taxon>Cyprinodontiformes</taxon>
        <taxon>Goodeidae</taxon>
        <taxon>Xenotaenia</taxon>
    </lineage>
</organism>
<dbReference type="Proteomes" id="UP001444071">
    <property type="component" value="Unassembled WGS sequence"/>
</dbReference>
<dbReference type="EMBL" id="JAHRIM010040854">
    <property type="protein sequence ID" value="MEQ2266878.1"/>
    <property type="molecule type" value="Genomic_DNA"/>
</dbReference>
<evidence type="ECO:0000313" key="2">
    <source>
        <dbReference type="EMBL" id="MEQ2266878.1"/>
    </source>
</evidence>
<evidence type="ECO:0000313" key="3">
    <source>
        <dbReference type="Proteomes" id="UP001444071"/>
    </source>
</evidence>
<feature type="transmembrane region" description="Helical" evidence="1">
    <location>
        <begin position="53"/>
        <end position="73"/>
    </location>
</feature>
<comment type="caution">
    <text evidence="2">The sequence shown here is derived from an EMBL/GenBank/DDBJ whole genome shotgun (WGS) entry which is preliminary data.</text>
</comment>
<name>A0ABV0WDL4_9TELE</name>
<keyword evidence="1" id="KW-0812">Transmembrane</keyword>
<protein>
    <submittedName>
        <fullName evidence="2">Uncharacterized protein</fullName>
    </submittedName>
</protein>
<keyword evidence="3" id="KW-1185">Reference proteome</keyword>
<reference evidence="2 3" key="1">
    <citation type="submission" date="2021-06" db="EMBL/GenBank/DDBJ databases">
        <authorList>
            <person name="Palmer J.M."/>
        </authorList>
    </citation>
    <scope>NUCLEOTIDE SEQUENCE [LARGE SCALE GENOMIC DNA]</scope>
    <source>
        <strain evidence="2 3">XR_2019</strain>
        <tissue evidence="2">Muscle</tissue>
    </source>
</reference>